<feature type="transmembrane region" description="Helical" evidence="1">
    <location>
        <begin position="51"/>
        <end position="67"/>
    </location>
</feature>
<feature type="transmembrane region" description="Helical" evidence="1">
    <location>
        <begin position="74"/>
        <end position="93"/>
    </location>
</feature>
<evidence type="ECO:0000256" key="1">
    <source>
        <dbReference type="SAM" id="Phobius"/>
    </source>
</evidence>
<name>A0A927N2B1_9ACTN</name>
<comment type="caution">
    <text evidence="2">The sequence shown here is derived from an EMBL/GenBank/DDBJ whole genome shotgun (WGS) entry which is preliminary data.</text>
</comment>
<keyword evidence="3" id="KW-1185">Reference proteome</keyword>
<feature type="transmembrane region" description="Helical" evidence="1">
    <location>
        <begin position="105"/>
        <end position="127"/>
    </location>
</feature>
<reference evidence="2" key="1">
    <citation type="submission" date="2020-10" db="EMBL/GenBank/DDBJ databases">
        <title>Sequencing the genomes of 1000 actinobacteria strains.</title>
        <authorList>
            <person name="Klenk H.-P."/>
        </authorList>
    </citation>
    <scope>NUCLEOTIDE SEQUENCE</scope>
    <source>
        <strain evidence="2">DSM 45354</strain>
    </source>
</reference>
<evidence type="ECO:0000313" key="3">
    <source>
        <dbReference type="Proteomes" id="UP000638648"/>
    </source>
</evidence>
<accession>A0A927N2B1</accession>
<evidence type="ECO:0000313" key="2">
    <source>
        <dbReference type="EMBL" id="MBE1609653.1"/>
    </source>
</evidence>
<protein>
    <submittedName>
        <fullName evidence="2">Membrane protein YphA (DoxX/SURF4 family)</fullName>
    </submittedName>
</protein>
<gene>
    <name evidence="2" type="ORF">HEB94_006501</name>
</gene>
<sequence length="143" mass="15606">MTITVRILLAILFVEAAVVGAWNALSPETFYLYFPTVDLTPPFSEHYARDYGEVMLGIAVVLGIALVKPLAHFVFPAAVAYSMFSIPHFFYHLENMQNANVGQAILLTTGNAVVAVMGLLIIALTALRDRKAQRSTTSVSQFG</sequence>
<proteinExistence type="predicted"/>
<keyword evidence="1" id="KW-0472">Membrane</keyword>
<organism evidence="2 3">
    <name type="scientific">Actinopolymorpha pittospori</name>
    <dbReference type="NCBI Taxonomy" id="648752"/>
    <lineage>
        <taxon>Bacteria</taxon>
        <taxon>Bacillati</taxon>
        <taxon>Actinomycetota</taxon>
        <taxon>Actinomycetes</taxon>
        <taxon>Propionibacteriales</taxon>
        <taxon>Actinopolymorphaceae</taxon>
        <taxon>Actinopolymorpha</taxon>
    </lineage>
</organism>
<keyword evidence="1" id="KW-1133">Transmembrane helix</keyword>
<dbReference type="AlphaFoldDB" id="A0A927N2B1"/>
<dbReference type="RefSeq" id="WP_192753194.1">
    <property type="nucleotide sequence ID" value="NZ_BAABJL010000168.1"/>
</dbReference>
<dbReference type="Proteomes" id="UP000638648">
    <property type="component" value="Unassembled WGS sequence"/>
</dbReference>
<keyword evidence="1" id="KW-0812">Transmembrane</keyword>
<dbReference type="EMBL" id="JADBEM010000001">
    <property type="protein sequence ID" value="MBE1609653.1"/>
    <property type="molecule type" value="Genomic_DNA"/>
</dbReference>
<feature type="transmembrane region" description="Helical" evidence="1">
    <location>
        <begin position="7"/>
        <end position="25"/>
    </location>
</feature>